<protein>
    <submittedName>
        <fullName evidence="15">TonB-dependent heme/hemoglobin receptor protein</fullName>
    </submittedName>
</protein>
<dbReference type="SUPFAM" id="SSF56935">
    <property type="entry name" value="Porins"/>
    <property type="match status" value="1"/>
</dbReference>
<name>D8IUX7_HERSS</name>
<dbReference type="InterPro" id="IPR000531">
    <property type="entry name" value="Beta-barrel_TonB"/>
</dbReference>
<dbReference type="Pfam" id="PF07715">
    <property type="entry name" value="Plug"/>
    <property type="match status" value="1"/>
</dbReference>
<dbReference type="PROSITE" id="PS52016">
    <property type="entry name" value="TONB_DEPENDENT_REC_3"/>
    <property type="match status" value="1"/>
</dbReference>
<evidence type="ECO:0000256" key="10">
    <source>
        <dbReference type="PROSITE-ProRule" id="PRU01360"/>
    </source>
</evidence>
<keyword evidence="5 10" id="KW-0812">Transmembrane</keyword>
<keyword evidence="8 15" id="KW-0675">Receptor</keyword>
<evidence type="ECO:0000256" key="11">
    <source>
        <dbReference type="RuleBase" id="RU003357"/>
    </source>
</evidence>
<dbReference type="Gene3D" id="2.170.130.10">
    <property type="entry name" value="TonB-dependent receptor, plug domain"/>
    <property type="match status" value="1"/>
</dbReference>
<evidence type="ECO:0000256" key="6">
    <source>
        <dbReference type="ARBA" id="ARBA00023077"/>
    </source>
</evidence>
<dbReference type="Gene3D" id="2.40.170.20">
    <property type="entry name" value="TonB-dependent receptor, beta-barrel domain"/>
    <property type="match status" value="1"/>
</dbReference>
<comment type="similarity">
    <text evidence="2 10 11">Belongs to the TonB-dependent receptor family.</text>
</comment>
<dbReference type="InterPro" id="IPR039426">
    <property type="entry name" value="TonB-dep_rcpt-like"/>
</dbReference>
<evidence type="ECO:0000313" key="15">
    <source>
        <dbReference type="EMBL" id="ADJ61696.1"/>
    </source>
</evidence>
<keyword evidence="3 10" id="KW-0813">Transport</keyword>
<gene>
    <name evidence="15" type="primary">cirA</name>
    <name evidence="15" type="ordered locus">Hsero_0170</name>
</gene>
<dbReference type="GO" id="GO:0044718">
    <property type="term" value="P:siderophore transmembrane transport"/>
    <property type="evidence" value="ECO:0007669"/>
    <property type="project" value="TreeGrafter"/>
</dbReference>
<feature type="domain" description="TonB-dependent receptor plug" evidence="14">
    <location>
        <begin position="75"/>
        <end position="174"/>
    </location>
</feature>
<dbReference type="InterPro" id="IPR036942">
    <property type="entry name" value="Beta-barrel_TonB_sf"/>
</dbReference>
<evidence type="ECO:0000259" key="14">
    <source>
        <dbReference type="Pfam" id="PF07715"/>
    </source>
</evidence>
<keyword evidence="4 10" id="KW-1134">Transmembrane beta strand</keyword>
<evidence type="ECO:0000256" key="4">
    <source>
        <dbReference type="ARBA" id="ARBA00022452"/>
    </source>
</evidence>
<dbReference type="AlphaFoldDB" id="D8IUX7"/>
<keyword evidence="9 10" id="KW-0998">Cell outer membrane</keyword>
<organism evidence="15 16">
    <name type="scientific">Herbaspirillum seropedicae (strain SmR1)</name>
    <dbReference type="NCBI Taxonomy" id="757424"/>
    <lineage>
        <taxon>Bacteria</taxon>
        <taxon>Pseudomonadati</taxon>
        <taxon>Pseudomonadota</taxon>
        <taxon>Betaproteobacteria</taxon>
        <taxon>Burkholderiales</taxon>
        <taxon>Oxalobacteraceae</taxon>
        <taxon>Herbaspirillum</taxon>
    </lineage>
</organism>
<dbReference type="GeneID" id="29391403"/>
<keyword evidence="7 10" id="KW-0472">Membrane</keyword>
<feature type="chain" id="PRO_5003115462" evidence="12">
    <location>
        <begin position="26"/>
        <end position="690"/>
    </location>
</feature>
<dbReference type="InterPro" id="IPR037066">
    <property type="entry name" value="Plug_dom_sf"/>
</dbReference>
<keyword evidence="16" id="KW-1185">Reference proteome</keyword>
<evidence type="ECO:0000256" key="2">
    <source>
        <dbReference type="ARBA" id="ARBA00009810"/>
    </source>
</evidence>
<dbReference type="RefSeq" id="WP_013232219.1">
    <property type="nucleotide sequence ID" value="NC_014323.1"/>
</dbReference>
<evidence type="ECO:0000256" key="5">
    <source>
        <dbReference type="ARBA" id="ARBA00022692"/>
    </source>
</evidence>
<dbReference type="KEGG" id="hse:Hsero_0170"/>
<accession>D8IUX7</accession>
<dbReference type="GO" id="GO:0009279">
    <property type="term" value="C:cell outer membrane"/>
    <property type="evidence" value="ECO:0007669"/>
    <property type="project" value="UniProtKB-SubCell"/>
</dbReference>
<keyword evidence="12" id="KW-0732">Signal</keyword>
<evidence type="ECO:0000256" key="8">
    <source>
        <dbReference type="ARBA" id="ARBA00023170"/>
    </source>
</evidence>
<dbReference type="Proteomes" id="UP000000329">
    <property type="component" value="Chromosome"/>
</dbReference>
<sequence>MAIQRQLIATAVLSALATWSLAASAQTAAPAAPIDPAVSVTPAAPAAPAAAQPALQPIVVTATPFGSQEDVQVLTPAKVIAGDELRNKLGNSLGETLSSELGVSASAFGAGASRPIIRGMEGPRVMILQNGMGVSDVSTVSNDHAVATEAATARQIEILRGPAALLYGSGAIGGLVNVVNDRIPTELVGKPTGTVEGRYGTVDGEKNTSFSLDTSAGQIGLHLDGNYRDTSDYKIPGNARQGDGSTASGRLPNSFTHESSVGLGASYVSNWGYVGVSAATLDDHYGIPTSELSFIDLHQNRYDIDTVVNQPFAGIEKLRMRLGYTDYTHIEKQRDGTPDTVFSNRAVQTRWELTHAPLAGWHGTFGVQTEQSNYSALSAATGAAELTPPTRSTSFAGFLVEERQFGQVLASAGLRGESVSRRPDAGRQGRDFNLLSWSTGALWTFQPGYGLGLTYSLAQRAPTVEELYSNGPHESTSTFDIGSSQLKKETSHNIELSLQKTEGLVRWKGNLFRNKVNNYIYGRTNGQVDDSGAADPNGEFTQRFWSQADAAIRGAEAEVSYNWNGEGMSGRLFADTSRGTLDNLGNIPLQPATRYGVELGYKTGPWASGMKVLRAQRQDRLASFETYATPSYTQVDANLSYTQKLNGVKLTWFALARNLLNQDIRLSTSVLRETVPMGGRNFIVGARTSF</sequence>
<feature type="signal peptide" evidence="12">
    <location>
        <begin position="1"/>
        <end position="25"/>
    </location>
</feature>
<evidence type="ECO:0000313" key="16">
    <source>
        <dbReference type="Proteomes" id="UP000000329"/>
    </source>
</evidence>
<evidence type="ECO:0000256" key="3">
    <source>
        <dbReference type="ARBA" id="ARBA00022448"/>
    </source>
</evidence>
<dbReference type="GO" id="GO:0015344">
    <property type="term" value="F:siderophore uptake transmembrane transporter activity"/>
    <property type="evidence" value="ECO:0007669"/>
    <property type="project" value="TreeGrafter"/>
</dbReference>
<dbReference type="OrthoDB" id="9795928at2"/>
<dbReference type="PANTHER" id="PTHR30069:SF40">
    <property type="entry name" value="TONB-DEPENDENT RECEPTOR NMB0964-RELATED"/>
    <property type="match status" value="1"/>
</dbReference>
<evidence type="ECO:0000256" key="7">
    <source>
        <dbReference type="ARBA" id="ARBA00023136"/>
    </source>
</evidence>
<evidence type="ECO:0000256" key="9">
    <source>
        <dbReference type="ARBA" id="ARBA00023237"/>
    </source>
</evidence>
<proteinExistence type="inferred from homology"/>
<keyword evidence="6 11" id="KW-0798">TonB box</keyword>
<dbReference type="InterPro" id="IPR012910">
    <property type="entry name" value="Plug_dom"/>
</dbReference>
<dbReference type="eggNOG" id="COG4206">
    <property type="taxonomic scope" value="Bacteria"/>
</dbReference>
<evidence type="ECO:0000259" key="13">
    <source>
        <dbReference type="Pfam" id="PF00593"/>
    </source>
</evidence>
<dbReference type="HOGENOM" id="CLU_008287_10_1_4"/>
<dbReference type="STRING" id="757424.Hsero_0170"/>
<evidence type="ECO:0000256" key="12">
    <source>
        <dbReference type="SAM" id="SignalP"/>
    </source>
</evidence>
<dbReference type="EMBL" id="CP002039">
    <property type="protein sequence ID" value="ADJ61696.1"/>
    <property type="molecule type" value="Genomic_DNA"/>
</dbReference>
<dbReference type="Pfam" id="PF00593">
    <property type="entry name" value="TonB_dep_Rec_b-barrel"/>
    <property type="match status" value="1"/>
</dbReference>
<feature type="domain" description="TonB-dependent receptor-like beta-barrel" evidence="13">
    <location>
        <begin position="218"/>
        <end position="659"/>
    </location>
</feature>
<evidence type="ECO:0000256" key="1">
    <source>
        <dbReference type="ARBA" id="ARBA00004571"/>
    </source>
</evidence>
<comment type="subcellular location">
    <subcellularLocation>
        <location evidence="1 10">Cell outer membrane</location>
        <topology evidence="1 10">Multi-pass membrane protein</topology>
    </subcellularLocation>
</comment>
<reference evidence="15 16" key="1">
    <citation type="submission" date="2010-04" db="EMBL/GenBank/DDBJ databases">
        <title>The genome of Herbaspirillum seropedicae SmR1, an endophytic, nitrogen-fixing, plant-growth promoting beta-Proteobacteria.</title>
        <authorList>
            <person name="Pedrosa F.O."/>
            <person name="Monteiro R.A."/>
            <person name="Wassem R."/>
            <person name="Cruz L.M."/>
            <person name="Ayub R.A."/>
            <person name="Colauto N.B."/>
            <person name="Fernandez M.A."/>
            <person name="Fungaro M.H.P."/>
            <person name="Grisard E.C."/>
            <person name="Hungria M."/>
            <person name="Madeira H.M.F."/>
            <person name="Nodari R.O."/>
            <person name="Osaku C.A."/>
            <person name="Petzl-Erler M.L."/>
            <person name="Terenzi H."/>
            <person name="Vieira L.G.E."/>
            <person name="Almeida M.I.M."/>
            <person name="Alves L.R."/>
            <person name="Arantes O.M.N."/>
            <person name="Balsanelli E."/>
            <person name="Barcellos F.G."/>
            <person name="Baura V.A."/>
            <person name="Binde D.R."/>
            <person name="Campo R.J."/>
            <person name="Chubatsu L.S."/>
            <person name="Chueire L.M.O."/>
            <person name="Ciferri R.R."/>
            <person name="Correa L.C."/>
            <person name="da Conceicao Silva J.L."/>
            <person name="Dabul A.N.G."/>
            <person name="Dambros B.P."/>
            <person name="Faoro H."/>
            <person name="Favetti A."/>
            <person name="Friedermann G."/>
            <person name="Furlaneto M.C."/>
            <person name="Gasques L.S."/>
            <person name="Gimenes C.C.T."/>
            <person name="Gioppo N.M.R."/>
            <person name="Glienke-Blanco C."/>
            <person name="Godoy L.P."/>
            <person name="Guerra M.P."/>
            <person name="Karp S."/>
            <person name="Kava-Cordeiro V."/>
            <person name="Margarido V.P."/>
            <person name="Mathioni S.M."/>
            <person name="Menck-Soares M.A."/>
            <person name="Murace N.K."/>
            <person name="Nicolas M.F."/>
            <person name="Oliveira C.E.C."/>
            <person name="Pagnan N.A.B."/>
            <person name="Pamphile J.A."/>
            <person name="Patussi E.V."/>
            <person name="Pereira L.F.P."/>
            <person name="Pereira-Ferrari L."/>
            <person name="Pinto F.G.S."/>
            <person name="Precoma C."/>
            <person name="Prioli A.J."/>
            <person name="Prioli S.M.A.P."/>
            <person name="Raittz R.T."/>
            <person name="Ramos H.J.O."/>
            <person name="Ribeiro E.M.S.F."/>
            <person name="Rigo L.U."/>
            <person name="Rocha C.L.M.S.C."/>
            <person name="Rocha S.N."/>
            <person name="Santos K."/>
            <person name="Satori D."/>
            <person name="Silva A.G."/>
            <person name="Simao R.C.G."/>
            <person name="Soares M.A.M."/>
            <person name="Souza E.M."/>
            <person name="Steffens M.B.R."/>
            <person name="Steindel M."/>
            <person name="Tadra-Sfeir M.Z."/>
            <person name="Takahashi E.K."/>
            <person name="Torres R.A."/>
            <person name="Valle J.S."/>
            <person name="Vernal J.I."/>
            <person name="Vilas-Boas L.A."/>
            <person name="Watanabe M.A.E."/>
            <person name="Weiss V.A."/>
            <person name="Yates M.A."/>
            <person name="Souza E.M."/>
        </authorList>
    </citation>
    <scope>NUCLEOTIDE SEQUENCE [LARGE SCALE GENOMIC DNA]</scope>
    <source>
        <strain evidence="15 16">SmR1</strain>
    </source>
</reference>
<dbReference type="PANTHER" id="PTHR30069">
    <property type="entry name" value="TONB-DEPENDENT OUTER MEMBRANE RECEPTOR"/>
    <property type="match status" value="1"/>
</dbReference>